<feature type="region of interest" description="Disordered" evidence="1">
    <location>
        <begin position="91"/>
        <end position="136"/>
    </location>
</feature>
<reference evidence="2 3" key="1">
    <citation type="submission" date="2023-03" db="EMBL/GenBank/DDBJ databases">
        <title>High recombination rates correlate with genetic variation in Cardiocondyla obscurior ants.</title>
        <authorList>
            <person name="Errbii M."/>
        </authorList>
    </citation>
    <scope>NUCLEOTIDE SEQUENCE [LARGE SCALE GENOMIC DNA]</scope>
    <source>
        <strain evidence="2">Alpha-2009</strain>
        <tissue evidence="2">Whole body</tissue>
    </source>
</reference>
<gene>
    <name evidence="2" type="ORF">PUN28_010160</name>
</gene>
<protein>
    <submittedName>
        <fullName evidence="2">Uncharacterized protein</fullName>
    </submittedName>
</protein>
<evidence type="ECO:0000256" key="1">
    <source>
        <dbReference type="SAM" id="MobiDB-lite"/>
    </source>
</evidence>
<organism evidence="2 3">
    <name type="scientific">Cardiocondyla obscurior</name>
    <dbReference type="NCBI Taxonomy" id="286306"/>
    <lineage>
        <taxon>Eukaryota</taxon>
        <taxon>Metazoa</taxon>
        <taxon>Ecdysozoa</taxon>
        <taxon>Arthropoda</taxon>
        <taxon>Hexapoda</taxon>
        <taxon>Insecta</taxon>
        <taxon>Pterygota</taxon>
        <taxon>Neoptera</taxon>
        <taxon>Endopterygota</taxon>
        <taxon>Hymenoptera</taxon>
        <taxon>Apocrita</taxon>
        <taxon>Aculeata</taxon>
        <taxon>Formicoidea</taxon>
        <taxon>Formicidae</taxon>
        <taxon>Myrmicinae</taxon>
        <taxon>Cardiocondyla</taxon>
    </lineage>
</organism>
<comment type="caution">
    <text evidence="2">The sequence shown here is derived from an EMBL/GenBank/DDBJ whole genome shotgun (WGS) entry which is preliminary data.</text>
</comment>
<sequence>MCLKIFFNFSWLCEARSIIRVAHVKSIQLSAWSPTQQLFVASFDICRSKKKGHVTIPSKGKGSLAVKLRLSSAITAIGKIRSETRSSVVSVTLKNARERKRGRGKQSRGKEKEGEEKDEGTCESRKRTAIGHGRSI</sequence>
<dbReference type="Proteomes" id="UP001430953">
    <property type="component" value="Unassembled WGS sequence"/>
</dbReference>
<evidence type="ECO:0000313" key="2">
    <source>
        <dbReference type="EMBL" id="KAL0117128.1"/>
    </source>
</evidence>
<proteinExistence type="predicted"/>
<feature type="compositionally biased region" description="Basic and acidic residues" evidence="1">
    <location>
        <begin position="108"/>
        <end position="126"/>
    </location>
</feature>
<accession>A0AAW2FPD1</accession>
<name>A0AAW2FPD1_9HYME</name>
<dbReference type="AlphaFoldDB" id="A0AAW2FPD1"/>
<feature type="compositionally biased region" description="Basic residues" evidence="1">
    <location>
        <begin position="97"/>
        <end position="107"/>
    </location>
</feature>
<keyword evidence="3" id="KW-1185">Reference proteome</keyword>
<dbReference type="EMBL" id="JADYXP020000009">
    <property type="protein sequence ID" value="KAL0117128.1"/>
    <property type="molecule type" value="Genomic_DNA"/>
</dbReference>
<evidence type="ECO:0000313" key="3">
    <source>
        <dbReference type="Proteomes" id="UP001430953"/>
    </source>
</evidence>